<protein>
    <submittedName>
        <fullName evidence="2">Uncharacterized protein</fullName>
    </submittedName>
</protein>
<dbReference type="AlphaFoldDB" id="A0A0M6Y502"/>
<dbReference type="Proteomes" id="UP000048926">
    <property type="component" value="Unassembled WGS sequence"/>
</dbReference>
<dbReference type="KEGG" id="lagg:B0E33_09320"/>
<evidence type="ECO:0000313" key="2">
    <source>
        <dbReference type="EMBL" id="CTQ44347.1"/>
    </source>
</evidence>
<sequence length="75" mass="8511">MAERSALTPGAHYLVSMIVVSFATLAGQTERAERWAKDVRSRRADATRQMFLEAFPFKDPQWRARIDASLDAHGF</sequence>
<organism evidence="2 3">
    <name type="scientific">Roseibium aggregatum</name>
    <dbReference type="NCBI Taxonomy" id="187304"/>
    <lineage>
        <taxon>Bacteria</taxon>
        <taxon>Pseudomonadati</taxon>
        <taxon>Pseudomonadota</taxon>
        <taxon>Alphaproteobacteria</taxon>
        <taxon>Hyphomicrobiales</taxon>
        <taxon>Stappiaceae</taxon>
        <taxon>Roseibium</taxon>
    </lineage>
</organism>
<reference evidence="3" key="1">
    <citation type="submission" date="2015-07" db="EMBL/GenBank/DDBJ databases">
        <authorList>
            <person name="Rodrigo-Torres Lidia"/>
            <person name="Arahal R.David."/>
        </authorList>
    </citation>
    <scope>NUCLEOTIDE SEQUENCE [LARGE SCALE GENOMIC DNA]</scope>
    <source>
        <strain evidence="3">CECT 4801</strain>
    </source>
</reference>
<proteinExistence type="predicted"/>
<keyword evidence="1" id="KW-0812">Transmembrane</keyword>
<gene>
    <name evidence="2" type="ORF">LAL4801_02790</name>
</gene>
<accession>A0A0M6Y502</accession>
<evidence type="ECO:0000313" key="3">
    <source>
        <dbReference type="Proteomes" id="UP000048926"/>
    </source>
</evidence>
<dbReference type="RefSeq" id="WP_055657126.1">
    <property type="nucleotide sequence ID" value="NZ_CP045627.1"/>
</dbReference>
<evidence type="ECO:0000256" key="1">
    <source>
        <dbReference type="SAM" id="Phobius"/>
    </source>
</evidence>
<name>A0A0M6Y502_9HYPH</name>
<keyword evidence="3" id="KW-1185">Reference proteome</keyword>
<keyword evidence="1" id="KW-0472">Membrane</keyword>
<keyword evidence="1" id="KW-1133">Transmembrane helix</keyword>
<feature type="transmembrane region" description="Helical" evidence="1">
    <location>
        <begin position="6"/>
        <end position="27"/>
    </location>
</feature>
<dbReference type="EMBL" id="CXST01000002">
    <property type="protein sequence ID" value="CTQ44347.1"/>
    <property type="molecule type" value="Genomic_DNA"/>
</dbReference>